<dbReference type="RefSeq" id="XP_018382817.1">
    <property type="nucleotide sequence ID" value="XM_018536452.1"/>
</dbReference>
<evidence type="ECO:0000313" key="2">
    <source>
        <dbReference type="EMBL" id="OAG17396.1"/>
    </source>
</evidence>
<name>A0A177DD15_ALTAL</name>
<feature type="region of interest" description="Disordered" evidence="1">
    <location>
        <begin position="247"/>
        <end position="277"/>
    </location>
</feature>
<accession>A0A177DD15</accession>
<sequence length="1121" mass="124471">MSERYLSRARFWKSAQHPYPDVEACIGTEIGIFHDRYWWHAVGPARQHFSLLEPEIVEQLNSVFIEQYSSILLFHLYMIGRSVEAASPTIMFFSEEKEARKRAKKALDHGGLLERLPGFRTAHLARQPGVGKLIQPAAGSDDTPQSSDSDMVTEVYFDASYPVKAIGMPIFIKHSDETFRKATANAVFEEDKCVYLSVSHVFFDDISSTPNESVVSDGEYDFGSGTEYEDEDECLNATSRASVSSFGGSLSDWPGSTTSKPSSSMHSPNTSSVVSSPLGDDRFSSMVAVLADSHIGQQPAHIASNQPPRGNLEYLGNMTRHSVKLDWALIEISNARVASTVHNLKASVRKEDNDLNPGTDKEPDNVVAHTSRGPIVGQLSRETVFMRLPNSTSFQKVHQIMLDSALEWGDCGVGISDAATKEPYGHVVATSATKEIAYLVPAQEVFRTSGTQWAADLEAISVSPRLSEIQETKTRTFSSCSMESSAEEKPNNKGSPSFQHPFWFSETLGETAACLSPVSPKSMLAQYTTTVPIKKEEDAPLSSIAFPKQADPDPEPTLIYSPSRHSKVPNVKRMMDYTSGNVNAACGTAPAPKEVTASYLRSTKDRVNYSIKLRSSPIVRPAIVDNCESLFNKIVIPQLYSLGEGLEPFGTMFASRDVRVNLEGLKHIFSKYFMTWEMEEVWIPRCLERSHTFLGTLYIASAYNDVISKSIVESLETAALRQDVIHLVSEHLTRREECVADHNILAVLQLITGNVIVCMEAGLSFHQNGLQTMIQQRGGLQKLDSTLASMVSWLSLETAILLENQPMTEYLEYCVSQSTKMYPSTLAIPESPIWCPHEDYITLRMSGSCNEQTLQLVVDMRYMIDGLMNKKESATRASEYFDFLHKKLTTIYIPVSQRQISEEIRCEDWRYEAVRLVSTIQATSLARRIPLSEALAQVYVADVSSVPRLASDPFFPHKKMTTSDEDLFASSVRPSAVSVVSSGCTPMTIDSGHSELSSLPSISTSSVSSSAFLSSNILEKRSSQSTFLQELRDALEKSDMSNCWDNMAGVLLWIALTAGAASSDSDHKVLRRYFSALAIRVSMFLCFEHPEALHATLLRMTNILKALHQPEENQRLKRRKV</sequence>
<dbReference type="PANTHER" id="PTHR37540">
    <property type="entry name" value="TRANSCRIPTION FACTOR (ACR-2), PUTATIVE-RELATED-RELATED"/>
    <property type="match status" value="1"/>
</dbReference>
<protein>
    <submittedName>
        <fullName evidence="2">Uncharacterized protein</fullName>
    </submittedName>
</protein>
<gene>
    <name evidence="2" type="ORF">CC77DRAFT_994821</name>
</gene>
<dbReference type="Proteomes" id="UP000077248">
    <property type="component" value="Unassembled WGS sequence"/>
</dbReference>
<dbReference type="OMA" id="AMRASIM"/>
<reference evidence="2 3" key="1">
    <citation type="submission" date="2016-05" db="EMBL/GenBank/DDBJ databases">
        <title>Comparative analysis of secretome profiles of manganese(II)-oxidizing ascomycete fungi.</title>
        <authorList>
            <consortium name="DOE Joint Genome Institute"/>
            <person name="Zeiner C.A."/>
            <person name="Purvine S.O."/>
            <person name="Zink E.M."/>
            <person name="Wu S."/>
            <person name="Pasa-Tolic L."/>
            <person name="Chaput D.L."/>
            <person name="Haridas S."/>
            <person name="Grigoriev I.V."/>
            <person name="Santelli C.M."/>
            <person name="Hansel C.M."/>
        </authorList>
    </citation>
    <scope>NUCLEOTIDE SEQUENCE [LARGE SCALE GENOMIC DNA]</scope>
    <source>
        <strain evidence="2 3">SRC1lrK2f</strain>
    </source>
</reference>
<feature type="region of interest" description="Disordered" evidence="1">
    <location>
        <begin position="210"/>
        <end position="234"/>
    </location>
</feature>
<keyword evidence="3" id="KW-1185">Reference proteome</keyword>
<dbReference type="GeneID" id="29122046"/>
<organism evidence="2 3">
    <name type="scientific">Alternaria alternata</name>
    <name type="common">Alternaria rot fungus</name>
    <name type="synonym">Torula alternata</name>
    <dbReference type="NCBI Taxonomy" id="5599"/>
    <lineage>
        <taxon>Eukaryota</taxon>
        <taxon>Fungi</taxon>
        <taxon>Dikarya</taxon>
        <taxon>Ascomycota</taxon>
        <taxon>Pezizomycotina</taxon>
        <taxon>Dothideomycetes</taxon>
        <taxon>Pleosporomycetidae</taxon>
        <taxon>Pleosporales</taxon>
        <taxon>Pleosporineae</taxon>
        <taxon>Pleosporaceae</taxon>
        <taxon>Alternaria</taxon>
        <taxon>Alternaria sect. Alternaria</taxon>
        <taxon>Alternaria alternata complex</taxon>
    </lineage>
</organism>
<feature type="compositionally biased region" description="Low complexity" evidence="1">
    <location>
        <begin position="256"/>
        <end position="277"/>
    </location>
</feature>
<dbReference type="KEGG" id="aalt:CC77DRAFT_994821"/>
<evidence type="ECO:0000313" key="3">
    <source>
        <dbReference type="Proteomes" id="UP000077248"/>
    </source>
</evidence>
<dbReference type="EMBL" id="KV441486">
    <property type="protein sequence ID" value="OAG17396.1"/>
    <property type="molecule type" value="Genomic_DNA"/>
</dbReference>
<dbReference type="VEuPathDB" id="FungiDB:CC77DRAFT_994821"/>
<evidence type="ECO:0000256" key="1">
    <source>
        <dbReference type="SAM" id="MobiDB-lite"/>
    </source>
</evidence>
<feature type="compositionally biased region" description="Polar residues" evidence="1">
    <location>
        <begin position="475"/>
        <end position="484"/>
    </location>
</feature>
<dbReference type="AlphaFoldDB" id="A0A177DD15"/>
<feature type="region of interest" description="Disordered" evidence="1">
    <location>
        <begin position="473"/>
        <end position="497"/>
    </location>
</feature>
<proteinExistence type="predicted"/>
<dbReference type="PANTHER" id="PTHR37540:SF5">
    <property type="entry name" value="TRANSCRIPTION FACTOR DOMAIN-CONTAINING PROTEIN"/>
    <property type="match status" value="1"/>
</dbReference>